<dbReference type="AlphaFoldDB" id="A0A4D8PNC4"/>
<evidence type="ECO:0000256" key="4">
    <source>
        <dbReference type="SAM" id="Phobius"/>
    </source>
</evidence>
<dbReference type="SUPFAM" id="SSF51197">
    <property type="entry name" value="Clavaminate synthase-like"/>
    <property type="match status" value="1"/>
</dbReference>
<dbReference type="PANTHER" id="PTHR46332">
    <property type="entry name" value="ASPARTATE BETA-HYDROXYLASE DOMAIN-CONTAINING PROTEIN 2"/>
    <property type="match status" value="1"/>
</dbReference>
<keyword evidence="3" id="KW-0560">Oxidoreductase</keyword>
<feature type="transmembrane region" description="Helical" evidence="4">
    <location>
        <begin position="118"/>
        <end position="137"/>
    </location>
</feature>
<dbReference type="Gene3D" id="2.60.120.330">
    <property type="entry name" value="B-lactam Antibiotic, Isopenicillin N Synthase, Chain"/>
    <property type="match status" value="1"/>
</dbReference>
<feature type="transmembrane region" description="Helical" evidence="4">
    <location>
        <begin position="40"/>
        <end position="61"/>
    </location>
</feature>
<keyword evidence="6" id="KW-0614">Plasmid</keyword>
<keyword evidence="4" id="KW-1133">Transmembrane helix</keyword>
<evidence type="ECO:0000256" key="3">
    <source>
        <dbReference type="ARBA" id="ARBA00023002"/>
    </source>
</evidence>
<comment type="similarity">
    <text evidence="1">Belongs to the aspartyl/asparaginyl beta-hydroxylase family.</text>
</comment>
<reference evidence="6 8" key="1">
    <citation type="submission" date="2018-09" db="EMBL/GenBank/DDBJ databases">
        <title>Whole genome based analysis of evolution and adaptive divergence in Indian and Brazilian strains of Azospirillum brasilense.</title>
        <authorList>
            <person name="Singh C."/>
            <person name="Tripathi A.K."/>
        </authorList>
    </citation>
    <scope>NUCLEOTIDE SEQUENCE [LARGE SCALE GENOMIC DNA]</scope>
    <source>
        <strain evidence="6 8">MTCC4035</strain>
        <plasmid evidence="6 8">p5</plasmid>
    </source>
</reference>
<dbReference type="Pfam" id="PF05118">
    <property type="entry name" value="Asp_Arg_Hydrox"/>
    <property type="match status" value="1"/>
</dbReference>
<dbReference type="InterPro" id="IPR051821">
    <property type="entry name" value="Asp/Asn_beta-hydroxylase"/>
</dbReference>
<dbReference type="GO" id="GO:0016020">
    <property type="term" value="C:membrane"/>
    <property type="evidence" value="ECO:0007669"/>
    <property type="project" value="TreeGrafter"/>
</dbReference>
<dbReference type="KEGG" id="aare:D3093_32675"/>
<dbReference type="Proteomes" id="UP000298595">
    <property type="component" value="Plasmid p5"/>
</dbReference>
<accession>A0A4D8PNC4</accession>
<keyword evidence="4" id="KW-0472">Membrane</keyword>
<organism evidence="6 8">
    <name type="scientific">Azospirillum argentinense</name>
    <dbReference type="NCBI Taxonomy" id="2970906"/>
    <lineage>
        <taxon>Bacteria</taxon>
        <taxon>Pseudomonadati</taxon>
        <taxon>Pseudomonadota</taxon>
        <taxon>Alphaproteobacteria</taxon>
        <taxon>Rhodospirillales</taxon>
        <taxon>Azospirillaceae</taxon>
        <taxon>Azospirillum</taxon>
    </lineage>
</organism>
<feature type="transmembrane region" description="Helical" evidence="4">
    <location>
        <begin position="82"/>
        <end position="106"/>
    </location>
</feature>
<name>A0A4D8PNC4_9PROT</name>
<sequence length="437" mass="47309">MARLYGLAGLAEMIRFCLVQLSVSVLSGAVVVLSPETGNGAFFAASLLLAFFIFYGQYLTYRILAQTMMSMNIAFPQKLAPYLSLKFMASVAVCVAVLILAAGSVMGADVWQAGVSSSVALALVLGSCAMCMTTVVLRNALSARRWREPIVRTWETLLQRQAMGPSNPDLESLQRFVMQERHGMEGGAAMALCPPGAPRAAALRPGTCGFADIRGYFYPGLASQPIHDPEAFPFTRRLAERFDVIKAEVTALYTQSRNAMAPYPFAENEGWRSIPLFKGGTSVPRYTDQVPTLAAIIRNEIPGAVIRDAVISCLVPNGHIEPHFDNVIPMLTLHLPIIIPPGGMSGIRVGNEIAIYQEGAPIIIDTTYEHEAWNYGDHDRVIVLLDFWHPGVSPPLMAFFEEAYAIQMKRHLPAGAVPGPAADCAALSTSSGLPSHD</sequence>
<dbReference type="EMBL" id="CP032326">
    <property type="protein sequence ID" value="QCO00283.1"/>
    <property type="molecule type" value="Genomic_DNA"/>
</dbReference>
<proteinExistence type="inferred from homology"/>
<gene>
    <name evidence="6" type="ORF">D3093_32675</name>
    <name evidence="7" type="ORF">D3093_34190</name>
</gene>
<dbReference type="InterPro" id="IPR007803">
    <property type="entry name" value="Asp/Arg/Pro-Hydrxlase"/>
</dbReference>
<evidence type="ECO:0000256" key="1">
    <source>
        <dbReference type="ARBA" id="ARBA00007730"/>
    </source>
</evidence>
<evidence type="ECO:0000259" key="5">
    <source>
        <dbReference type="Pfam" id="PF05118"/>
    </source>
</evidence>
<keyword evidence="4" id="KW-0812">Transmembrane</keyword>
<dbReference type="PANTHER" id="PTHR46332:SF5">
    <property type="entry name" value="ASPARTATE BETA-HYDROXYLASE DOMAIN CONTAINING 2"/>
    <property type="match status" value="1"/>
</dbReference>
<evidence type="ECO:0000256" key="2">
    <source>
        <dbReference type="ARBA" id="ARBA00022964"/>
    </source>
</evidence>
<evidence type="ECO:0000313" key="7">
    <source>
        <dbReference type="EMBL" id="QCO00283.1"/>
    </source>
</evidence>
<evidence type="ECO:0000313" key="6">
    <source>
        <dbReference type="EMBL" id="QCO00024.1"/>
    </source>
</evidence>
<dbReference type="InterPro" id="IPR027443">
    <property type="entry name" value="IPNS-like_sf"/>
</dbReference>
<dbReference type="EMBL" id="CP032326">
    <property type="protein sequence ID" value="QCO00024.1"/>
    <property type="molecule type" value="Genomic_DNA"/>
</dbReference>
<geneLocation type="plasmid" evidence="6 8">
    <name>p5</name>
</geneLocation>
<dbReference type="KEGG" id="aare:D3093_34190"/>
<feature type="transmembrane region" description="Helical" evidence="4">
    <location>
        <begin position="12"/>
        <end position="34"/>
    </location>
</feature>
<dbReference type="GO" id="GO:0051213">
    <property type="term" value="F:dioxygenase activity"/>
    <property type="evidence" value="ECO:0007669"/>
    <property type="project" value="UniProtKB-KW"/>
</dbReference>
<keyword evidence="2" id="KW-0223">Dioxygenase</keyword>
<dbReference type="RefSeq" id="WP_137118742.1">
    <property type="nucleotide sequence ID" value="NZ_CP032326.1"/>
</dbReference>
<protein>
    <submittedName>
        <fullName evidence="6">Aspartyl/asparaginyl beta-hydroxylase domain-containing protein</fullName>
    </submittedName>
</protein>
<evidence type="ECO:0000313" key="8">
    <source>
        <dbReference type="Proteomes" id="UP000298595"/>
    </source>
</evidence>
<feature type="domain" description="Aspartyl/asparaginy/proline hydroxylase" evidence="5">
    <location>
        <begin position="241"/>
        <end position="390"/>
    </location>
</feature>